<evidence type="ECO:0000256" key="2">
    <source>
        <dbReference type="SAM" id="SignalP"/>
    </source>
</evidence>
<dbReference type="RefSeq" id="WP_132310661.1">
    <property type="nucleotide sequence ID" value="NZ_SMAR01000010.1"/>
</dbReference>
<dbReference type="Gene3D" id="1.25.40.10">
    <property type="entry name" value="Tetratricopeptide repeat domain"/>
    <property type="match status" value="1"/>
</dbReference>
<dbReference type="InterPro" id="IPR019734">
    <property type="entry name" value="TPR_rpt"/>
</dbReference>
<protein>
    <submittedName>
        <fullName evidence="3">Uncharacterized protein</fullName>
    </submittedName>
</protein>
<keyword evidence="2" id="KW-0732">Signal</keyword>
<keyword evidence="4" id="KW-1185">Reference proteome</keyword>
<keyword evidence="1" id="KW-0802">TPR repeat</keyword>
<proteinExistence type="predicted"/>
<name>A0A4R3NV43_9HYPH</name>
<dbReference type="EMBL" id="SMAR01000010">
    <property type="protein sequence ID" value="TCT40242.1"/>
    <property type="molecule type" value="Genomic_DNA"/>
</dbReference>
<feature type="signal peptide" evidence="2">
    <location>
        <begin position="1"/>
        <end position="22"/>
    </location>
</feature>
<dbReference type="SUPFAM" id="SSF48452">
    <property type="entry name" value="TPR-like"/>
    <property type="match status" value="1"/>
</dbReference>
<sequence length="217" mass="23660">MRFFVTALLAISFIFLPPVAIAQTGPERLPPSADLPDDKIPGAVGEPPDTAVVEQASPENPIDSMLVSLKRTRSEQAAAAIAGRIDEELDRSSSATLSLLFKWADEAENDERHAAALDFLSEAIALNPDDVAAYRRRAVVHYTSGDYAKTMDDIRTSLELEPRDFAALGLMATILDKTGHTEAALDVWRQYLTLYPGDRDVAAHVDAVMQQLAGQRL</sequence>
<dbReference type="OrthoDB" id="9815010at2"/>
<evidence type="ECO:0000256" key="1">
    <source>
        <dbReference type="PROSITE-ProRule" id="PRU00339"/>
    </source>
</evidence>
<dbReference type="InterPro" id="IPR011990">
    <property type="entry name" value="TPR-like_helical_dom_sf"/>
</dbReference>
<dbReference type="AlphaFoldDB" id="A0A4R3NV43"/>
<dbReference type="Proteomes" id="UP000295097">
    <property type="component" value="Unassembled WGS sequence"/>
</dbReference>
<organism evidence="3 4">
    <name type="scientific">Martelella mediterranea</name>
    <dbReference type="NCBI Taxonomy" id="293089"/>
    <lineage>
        <taxon>Bacteria</taxon>
        <taxon>Pseudomonadati</taxon>
        <taxon>Pseudomonadota</taxon>
        <taxon>Alphaproteobacteria</taxon>
        <taxon>Hyphomicrobiales</taxon>
        <taxon>Aurantimonadaceae</taxon>
        <taxon>Martelella</taxon>
    </lineage>
</organism>
<gene>
    <name evidence="3" type="ORF">EDC90_101095</name>
</gene>
<evidence type="ECO:0000313" key="4">
    <source>
        <dbReference type="Proteomes" id="UP000295097"/>
    </source>
</evidence>
<dbReference type="SMART" id="SM00028">
    <property type="entry name" value="TPR"/>
    <property type="match status" value="3"/>
</dbReference>
<accession>A0A4R3NV43</accession>
<dbReference type="PROSITE" id="PS50005">
    <property type="entry name" value="TPR"/>
    <property type="match status" value="1"/>
</dbReference>
<feature type="repeat" description="TPR" evidence="1">
    <location>
        <begin position="131"/>
        <end position="164"/>
    </location>
</feature>
<reference evidence="3 4" key="1">
    <citation type="submission" date="2019-03" db="EMBL/GenBank/DDBJ databases">
        <title>Freshwater and sediment microbial communities from various areas in North America, analyzing microbe dynamics in response to fracking.</title>
        <authorList>
            <person name="Lamendella R."/>
        </authorList>
    </citation>
    <scope>NUCLEOTIDE SEQUENCE [LARGE SCALE GENOMIC DNA]</scope>
    <source>
        <strain evidence="3 4">175.2</strain>
    </source>
</reference>
<comment type="caution">
    <text evidence="3">The sequence shown here is derived from an EMBL/GenBank/DDBJ whole genome shotgun (WGS) entry which is preliminary data.</text>
</comment>
<evidence type="ECO:0000313" key="3">
    <source>
        <dbReference type="EMBL" id="TCT40242.1"/>
    </source>
</evidence>
<feature type="chain" id="PRO_5020843967" evidence="2">
    <location>
        <begin position="23"/>
        <end position="217"/>
    </location>
</feature>